<dbReference type="Proteomes" id="UP000195514">
    <property type="component" value="Chromosome I"/>
</dbReference>
<dbReference type="KEGG" id="abat:CFX1CAM_0288"/>
<proteinExistence type="predicted"/>
<reference evidence="3" key="1">
    <citation type="submission" date="2017-05" db="EMBL/GenBank/DDBJ databases">
        <authorList>
            <person name="Kirkegaard R."/>
            <person name="Mcilroy J S."/>
        </authorList>
    </citation>
    <scope>NUCLEOTIDE SEQUENCE [LARGE SCALE GENOMIC DNA]</scope>
</reference>
<sequence length="66" mass="6713">MENNWKAKTIVTGVVIGAVAGAISAILLIKKAEIEQTAPKLTAGEGIQVGLGLLGLLRMIAGLGTE</sequence>
<keyword evidence="1" id="KW-1133">Transmembrane helix</keyword>
<keyword evidence="1" id="KW-0812">Transmembrane</keyword>
<dbReference type="RefSeq" id="WP_087861294.1">
    <property type="nucleotide sequence ID" value="NZ_LT859958.1"/>
</dbReference>
<dbReference type="EMBL" id="LT859958">
    <property type="protein sequence ID" value="SMX53354.1"/>
    <property type="molecule type" value="Genomic_DNA"/>
</dbReference>
<dbReference type="AlphaFoldDB" id="A0A1Y6K129"/>
<name>A0A1Y6K129_9CHLR</name>
<keyword evidence="3" id="KW-1185">Reference proteome</keyword>
<keyword evidence="1" id="KW-0472">Membrane</keyword>
<accession>A0A1Y6K129</accession>
<gene>
    <name evidence="2" type="ORF">CFX1CAM_0288</name>
</gene>
<protein>
    <submittedName>
        <fullName evidence="2">Uncharacterized protein</fullName>
    </submittedName>
</protein>
<organism evidence="2 3">
    <name type="scientific">Candidatus Brevifilum fermentans</name>
    <dbReference type="NCBI Taxonomy" id="1986204"/>
    <lineage>
        <taxon>Bacteria</taxon>
        <taxon>Bacillati</taxon>
        <taxon>Chloroflexota</taxon>
        <taxon>Anaerolineae</taxon>
        <taxon>Anaerolineales</taxon>
        <taxon>Anaerolineaceae</taxon>
        <taxon>Candidatus Brevifilum</taxon>
    </lineage>
</organism>
<feature type="transmembrane region" description="Helical" evidence="1">
    <location>
        <begin position="6"/>
        <end position="29"/>
    </location>
</feature>
<evidence type="ECO:0000313" key="2">
    <source>
        <dbReference type="EMBL" id="SMX53354.1"/>
    </source>
</evidence>
<evidence type="ECO:0000313" key="3">
    <source>
        <dbReference type="Proteomes" id="UP000195514"/>
    </source>
</evidence>
<evidence type="ECO:0000256" key="1">
    <source>
        <dbReference type="SAM" id="Phobius"/>
    </source>
</evidence>